<evidence type="ECO:0000313" key="1">
    <source>
        <dbReference type="EMBL" id="OBI40890.1"/>
    </source>
</evidence>
<protein>
    <submittedName>
        <fullName evidence="1">Uncharacterized protein</fullName>
    </submittedName>
</protein>
<proteinExistence type="predicted"/>
<sequence>MDGAFEKASYLLAERHGQYGASRNLFDNTHVQCLVYRGLVQVLIRIIHLDVLRRLFRGDLWE</sequence>
<dbReference type="EMBL" id="LZKI01000099">
    <property type="protein sequence ID" value="OBI40890.1"/>
    <property type="molecule type" value="Genomic_DNA"/>
</dbReference>
<name>A0A1A2YSA5_9MYCO</name>
<dbReference type="AlphaFoldDB" id="A0A1A2YSA5"/>
<dbReference type="Proteomes" id="UP000091846">
    <property type="component" value="Unassembled WGS sequence"/>
</dbReference>
<organism evidence="1 2">
    <name type="scientific">Mycobacterium colombiense</name>
    <dbReference type="NCBI Taxonomy" id="339268"/>
    <lineage>
        <taxon>Bacteria</taxon>
        <taxon>Bacillati</taxon>
        <taxon>Actinomycetota</taxon>
        <taxon>Actinomycetes</taxon>
        <taxon>Mycobacteriales</taxon>
        <taxon>Mycobacteriaceae</taxon>
        <taxon>Mycobacterium</taxon>
        <taxon>Mycobacterium avium complex (MAC)</taxon>
    </lineage>
</organism>
<gene>
    <name evidence="1" type="ORF">A5708_24765</name>
</gene>
<accession>A0A1A2YSA5</accession>
<reference evidence="1 2" key="1">
    <citation type="submission" date="2016-06" db="EMBL/GenBank/DDBJ databases">
        <authorList>
            <person name="Kjaerup R.B."/>
            <person name="Dalgaard T.S."/>
            <person name="Juul-Madsen H.R."/>
        </authorList>
    </citation>
    <scope>NUCLEOTIDE SEQUENCE [LARGE SCALE GENOMIC DNA]</scope>
    <source>
        <strain evidence="1 2">E1334</strain>
    </source>
</reference>
<evidence type="ECO:0000313" key="2">
    <source>
        <dbReference type="Proteomes" id="UP000091846"/>
    </source>
</evidence>
<comment type="caution">
    <text evidence="1">The sequence shown here is derived from an EMBL/GenBank/DDBJ whole genome shotgun (WGS) entry which is preliminary data.</text>
</comment>